<evidence type="ECO:0000256" key="2">
    <source>
        <dbReference type="ARBA" id="ARBA00022827"/>
    </source>
</evidence>
<dbReference type="OrthoDB" id="3404950at2"/>
<dbReference type="InterPro" id="IPR046373">
    <property type="entry name" value="Acyl-CoA_Oxase/DH_mid-dom_sf"/>
</dbReference>
<dbReference type="GO" id="GO:0050660">
    <property type="term" value="F:flavin adenine dinucleotide binding"/>
    <property type="evidence" value="ECO:0007669"/>
    <property type="project" value="InterPro"/>
</dbReference>
<evidence type="ECO:0000256" key="3">
    <source>
        <dbReference type="ARBA" id="ARBA00023002"/>
    </source>
</evidence>
<dbReference type="PIRSF" id="PIRSF016578">
    <property type="entry name" value="HsaA"/>
    <property type="match status" value="1"/>
</dbReference>
<dbReference type="GO" id="GO:0003995">
    <property type="term" value="F:acyl-CoA dehydrogenase activity"/>
    <property type="evidence" value="ECO:0007669"/>
    <property type="project" value="TreeGrafter"/>
</dbReference>
<evidence type="ECO:0000259" key="5">
    <source>
        <dbReference type="Pfam" id="PF02771"/>
    </source>
</evidence>
<comment type="caution">
    <text evidence="7">The sequence shown here is derived from an EMBL/GenBank/DDBJ whole genome shotgun (WGS) entry which is preliminary data.</text>
</comment>
<feature type="domain" description="Acyl-CoA dehydrogenase/oxidase N-terminal" evidence="5">
    <location>
        <begin position="21"/>
        <end position="93"/>
    </location>
</feature>
<dbReference type="SUPFAM" id="SSF56645">
    <property type="entry name" value="Acyl-CoA dehydrogenase NM domain-like"/>
    <property type="match status" value="1"/>
</dbReference>
<keyword evidence="2" id="KW-0274">FAD</keyword>
<evidence type="ECO:0000313" key="7">
    <source>
        <dbReference type="EMBL" id="ORW25498.1"/>
    </source>
</evidence>
<dbReference type="EMBL" id="LQPJ01000097">
    <property type="protein sequence ID" value="ORW25498.1"/>
    <property type="molecule type" value="Genomic_DNA"/>
</dbReference>
<proteinExistence type="inferred from homology"/>
<dbReference type="Gene3D" id="2.40.110.10">
    <property type="entry name" value="Butyryl-CoA Dehydrogenase, subunit A, domain 2"/>
    <property type="match status" value="1"/>
</dbReference>
<dbReference type="InterPro" id="IPR037069">
    <property type="entry name" value="AcylCoA_DH/ox_N_sf"/>
</dbReference>
<dbReference type="PANTHER" id="PTHR48083">
    <property type="entry name" value="MEDIUM-CHAIN SPECIFIC ACYL-COA DEHYDROGENASE, MITOCHONDRIAL-RELATED"/>
    <property type="match status" value="1"/>
</dbReference>
<keyword evidence="1" id="KW-0285">Flavoprotein</keyword>
<keyword evidence="8" id="KW-1185">Reference proteome</keyword>
<organism evidence="7 8">
    <name type="scientific">Mycobacterium palustre</name>
    <dbReference type="NCBI Taxonomy" id="153971"/>
    <lineage>
        <taxon>Bacteria</taxon>
        <taxon>Bacillati</taxon>
        <taxon>Actinomycetota</taxon>
        <taxon>Actinomycetes</taxon>
        <taxon>Mycobacteriales</taxon>
        <taxon>Mycobacteriaceae</taxon>
        <taxon>Mycobacterium</taxon>
        <taxon>Mycobacterium simiae complex</taxon>
    </lineage>
</organism>
<dbReference type="Gene3D" id="1.10.540.10">
    <property type="entry name" value="Acyl-CoA dehydrogenase/oxidase, N-terminal domain"/>
    <property type="match status" value="1"/>
</dbReference>
<dbReference type="Pfam" id="PF08028">
    <property type="entry name" value="Acyl-CoA_dh_2"/>
    <property type="match status" value="1"/>
</dbReference>
<dbReference type="Proteomes" id="UP000193529">
    <property type="component" value="Unassembled WGS sequence"/>
</dbReference>
<comment type="similarity">
    <text evidence="4">Belongs to the HpaH/HsaA monooxygenase family.</text>
</comment>
<dbReference type="InterPro" id="IPR050741">
    <property type="entry name" value="Acyl-CoA_dehydrogenase"/>
</dbReference>
<keyword evidence="3" id="KW-0560">Oxidoreductase</keyword>
<dbReference type="GO" id="GO:0005737">
    <property type="term" value="C:cytoplasm"/>
    <property type="evidence" value="ECO:0007669"/>
    <property type="project" value="TreeGrafter"/>
</dbReference>
<dbReference type="InterPro" id="IPR009100">
    <property type="entry name" value="AcylCoA_DH/oxidase_NM_dom_sf"/>
</dbReference>
<dbReference type="SUPFAM" id="SSF47203">
    <property type="entry name" value="Acyl-CoA dehydrogenase C-terminal domain-like"/>
    <property type="match status" value="1"/>
</dbReference>
<protein>
    <submittedName>
        <fullName evidence="7">Uncharacterized protein</fullName>
    </submittedName>
</protein>
<dbReference type="Pfam" id="PF02771">
    <property type="entry name" value="Acyl-CoA_dh_N"/>
    <property type="match status" value="1"/>
</dbReference>
<dbReference type="GO" id="GO:0033539">
    <property type="term" value="P:fatty acid beta-oxidation using acyl-CoA dehydrogenase"/>
    <property type="evidence" value="ECO:0007669"/>
    <property type="project" value="TreeGrafter"/>
</dbReference>
<evidence type="ECO:0000259" key="6">
    <source>
        <dbReference type="Pfam" id="PF08028"/>
    </source>
</evidence>
<dbReference type="InterPro" id="IPR036250">
    <property type="entry name" value="AcylCo_DH-like_C"/>
</dbReference>
<evidence type="ECO:0000256" key="4">
    <source>
        <dbReference type="ARBA" id="ARBA00049661"/>
    </source>
</evidence>
<gene>
    <name evidence="7" type="ORF">AWC19_06995</name>
</gene>
<feature type="domain" description="Acyl-CoA dehydrogenase C-terminal" evidence="6">
    <location>
        <begin position="239"/>
        <end position="368"/>
    </location>
</feature>
<dbReference type="STRING" id="153971.AWC19_06995"/>
<evidence type="ECO:0000256" key="1">
    <source>
        <dbReference type="ARBA" id="ARBA00022630"/>
    </source>
</evidence>
<evidence type="ECO:0000313" key="8">
    <source>
        <dbReference type="Proteomes" id="UP000193529"/>
    </source>
</evidence>
<dbReference type="InterPro" id="IPR013107">
    <property type="entry name" value="Acyl-CoA_DH_C"/>
</dbReference>
<dbReference type="AlphaFoldDB" id="A0A1X1ZQH0"/>
<dbReference type="InterPro" id="IPR013786">
    <property type="entry name" value="AcylCoA_DH/ox_N"/>
</dbReference>
<sequence>MTLRTGTRDPGQSVRELAPLLESRAEEARRAHDLLAEQVDPLFDAGLFWLLVPECLGGHEASVTDAFEVFENLTHIDGSIGWTVMATAHTTALMGAYLSDAAVTDIFADPRALSAGQLAPLGSAVAEGDSLRVQGSFVFATGSAHANWMMGGYREFGSDGEPVRQDNGLPSMHVVVVPKSAVQLDDDWNVLGLEATGSVNFRVPEQLVPVDFSWQLLGGKPLRGGGLYRMGPFGLGCIAHSAFSIGIARRALGEIAALAMTKRRAGRPVLVDDPVFQADYGRAEAALDAARAGSIEALRNLERAAATDSVDARHRGLARLSTTHAARIGVEVTGFAHRYAGSAGLRNGTAIQRCFRDIAASEAHMFTDHSSWADAAAAVLTGRASPFL</sequence>
<dbReference type="PANTHER" id="PTHR48083:SF5">
    <property type="entry name" value="NRGC PROTEIN"/>
    <property type="match status" value="1"/>
</dbReference>
<dbReference type="RefSeq" id="WP_085078218.1">
    <property type="nucleotide sequence ID" value="NZ_JACKRZ010000432.1"/>
</dbReference>
<reference evidence="7 8" key="1">
    <citation type="submission" date="2016-01" db="EMBL/GenBank/DDBJ databases">
        <title>The new phylogeny of the genus Mycobacterium.</title>
        <authorList>
            <person name="Tarcisio F."/>
            <person name="Conor M."/>
            <person name="Antonella G."/>
            <person name="Elisabetta G."/>
            <person name="Giulia F.S."/>
            <person name="Sara T."/>
            <person name="Anna F."/>
            <person name="Clotilde B."/>
            <person name="Roberto B."/>
            <person name="Veronica D.S."/>
            <person name="Fabio R."/>
            <person name="Monica P."/>
            <person name="Olivier J."/>
            <person name="Enrico T."/>
            <person name="Nicola S."/>
        </authorList>
    </citation>
    <scope>NUCLEOTIDE SEQUENCE [LARGE SCALE GENOMIC DNA]</scope>
    <source>
        <strain evidence="7 8">DSM 44572</strain>
    </source>
</reference>
<accession>A0A1X1ZQH0</accession>
<dbReference type="Gene3D" id="1.20.140.10">
    <property type="entry name" value="Butyryl-CoA Dehydrogenase, subunit A, domain 3"/>
    <property type="match status" value="1"/>
</dbReference>
<name>A0A1X1ZQH0_9MYCO</name>